<keyword evidence="1" id="KW-0175">Coiled coil</keyword>
<comment type="caution">
    <text evidence="2">The sequence shown here is derived from an EMBL/GenBank/DDBJ whole genome shotgun (WGS) entry which is preliminary data.</text>
</comment>
<evidence type="ECO:0000313" key="3">
    <source>
        <dbReference type="Proteomes" id="UP000688137"/>
    </source>
</evidence>
<protein>
    <submittedName>
        <fullName evidence="2">Uncharacterized protein</fullName>
    </submittedName>
</protein>
<reference evidence="2" key="1">
    <citation type="submission" date="2021-01" db="EMBL/GenBank/DDBJ databases">
        <authorList>
            <consortium name="Genoscope - CEA"/>
            <person name="William W."/>
        </authorList>
    </citation>
    <scope>NUCLEOTIDE SEQUENCE</scope>
</reference>
<dbReference type="OMA" id="QKIFNHN"/>
<feature type="coiled-coil region" evidence="1">
    <location>
        <begin position="139"/>
        <end position="166"/>
    </location>
</feature>
<dbReference type="AlphaFoldDB" id="A0A8S1Q4Z3"/>
<organism evidence="2 3">
    <name type="scientific">Paramecium primaurelia</name>
    <dbReference type="NCBI Taxonomy" id="5886"/>
    <lineage>
        <taxon>Eukaryota</taxon>
        <taxon>Sar</taxon>
        <taxon>Alveolata</taxon>
        <taxon>Ciliophora</taxon>
        <taxon>Intramacronucleata</taxon>
        <taxon>Oligohymenophorea</taxon>
        <taxon>Peniculida</taxon>
        <taxon>Parameciidae</taxon>
        <taxon>Paramecium</taxon>
    </lineage>
</organism>
<dbReference type="EMBL" id="CAJJDM010000147">
    <property type="protein sequence ID" value="CAD8110297.1"/>
    <property type="molecule type" value="Genomic_DNA"/>
</dbReference>
<accession>A0A8S1Q4Z3</accession>
<dbReference type="Proteomes" id="UP000688137">
    <property type="component" value="Unassembled WGS sequence"/>
</dbReference>
<keyword evidence="3" id="KW-1185">Reference proteome</keyword>
<evidence type="ECO:0000256" key="1">
    <source>
        <dbReference type="SAM" id="Coils"/>
    </source>
</evidence>
<name>A0A8S1Q4Z3_PARPR</name>
<evidence type="ECO:0000313" key="2">
    <source>
        <dbReference type="EMBL" id="CAD8110297.1"/>
    </source>
</evidence>
<proteinExistence type="predicted"/>
<gene>
    <name evidence="2" type="ORF">PPRIM_AZ9-3.1.T1430115</name>
</gene>
<sequence>MSKQFDLQVYPNIQSQRTQPCKLEKILKNIQNQKIFNHNIDYQNKIYDESQFSYLNNRLINKESPLFSLPSHRINQQKDNNIFHDSQKKALCYQLPKIQQKLKTLSKANFSQERIRSTLQNSELISITRRKITDSEEIYQKDQLNIKKLDEQLSNQQDQSNQIRWRLNKHSYPEVSELNDLSKQIDFIYKKNNVNPVKIKANQNYYSSRDNKNSNQSIEFLIKLLKESSRK</sequence>